<evidence type="ECO:0000256" key="2">
    <source>
        <dbReference type="ARBA" id="ARBA00007165"/>
    </source>
</evidence>
<gene>
    <name evidence="8" type="primary">surf1</name>
</gene>
<dbReference type="EMBL" id="AY918925">
    <property type="protein sequence ID" value="AAX13992.1"/>
    <property type="molecule type" value="Genomic_DNA"/>
</dbReference>
<feature type="transmembrane region" description="Helical" evidence="6">
    <location>
        <begin position="233"/>
        <end position="255"/>
    </location>
</feature>
<feature type="region of interest" description="Disordered" evidence="7">
    <location>
        <begin position="1"/>
        <end position="31"/>
    </location>
</feature>
<keyword evidence="3 6" id="KW-0812">Transmembrane</keyword>
<evidence type="ECO:0000256" key="6">
    <source>
        <dbReference type="RuleBase" id="RU363076"/>
    </source>
</evidence>
<keyword evidence="4 6" id="KW-1133">Transmembrane helix</keyword>
<sequence length="262" mass="28374">MSSSGSRGGSGNCTLASRLPRDQKARAARPALSASRSCPMIRRMILPLLFGLIGAAILVSLGLWQVQRLQWKEGVLADIEARVAAPPVTLPEAPEAARDRYLPVTVSGRFTGEHIDVLTSRKDRGAGYRVISAFETDEGRRILIDRGFLPQEDRGLPRTAVGAGLTGNLAWPAEVDSFTPSPDPVSGIWFARDVPAMAEALSTEPVLVVAATPTGDGIDPWPIGTEGIPNDHLGYAVTWFSLAVLWLGMTVLLLWRIRRRME</sequence>
<evidence type="ECO:0000256" key="7">
    <source>
        <dbReference type="SAM" id="MobiDB-lite"/>
    </source>
</evidence>
<evidence type="ECO:0000256" key="1">
    <source>
        <dbReference type="ARBA" id="ARBA00004370"/>
    </source>
</evidence>
<evidence type="ECO:0000256" key="4">
    <source>
        <dbReference type="ARBA" id="ARBA00022989"/>
    </source>
</evidence>
<proteinExistence type="inferred from homology"/>
<dbReference type="PANTHER" id="PTHR23427">
    <property type="entry name" value="SURFEIT LOCUS PROTEIN"/>
    <property type="match status" value="1"/>
</dbReference>
<keyword evidence="6" id="KW-1003">Cell membrane</keyword>
<dbReference type="PROSITE" id="PS50895">
    <property type="entry name" value="SURF1"/>
    <property type="match status" value="1"/>
</dbReference>
<protein>
    <recommendedName>
        <fullName evidence="6">SURF1-like protein</fullName>
    </recommendedName>
</protein>
<organism evidence="8">
    <name type="scientific">Cereibacter sphaeroides</name>
    <name type="common">Rhodobacter sphaeroides</name>
    <dbReference type="NCBI Taxonomy" id="1063"/>
    <lineage>
        <taxon>Bacteria</taxon>
        <taxon>Pseudomonadati</taxon>
        <taxon>Pseudomonadota</taxon>
        <taxon>Alphaproteobacteria</taxon>
        <taxon>Rhodobacterales</taxon>
        <taxon>Paracoccaceae</taxon>
        <taxon>Cereibacter</taxon>
    </lineage>
</organism>
<dbReference type="InterPro" id="IPR002994">
    <property type="entry name" value="Surf1/Shy1"/>
</dbReference>
<comment type="subcellular location">
    <subcellularLocation>
        <location evidence="6">Cell membrane</location>
        <topology evidence="6">Multi-pass membrane protein</topology>
    </subcellularLocation>
    <subcellularLocation>
        <location evidence="1">Membrane</location>
    </subcellularLocation>
</comment>
<dbReference type="AlphaFoldDB" id="Q5D1P5"/>
<dbReference type="InterPro" id="IPR045214">
    <property type="entry name" value="Surf1/Surf4"/>
</dbReference>
<reference evidence="8" key="1">
    <citation type="journal article" date="2005" name="J. Biol. Chem.">
        <title>Assembly of cytochrome-c oxidase in the absence of assembly protein Surf1p leads to loss of the active site heme.</title>
        <authorList>
            <person name="Smith D."/>
            <person name="Gray J."/>
            <person name="Mitchell L."/>
            <person name="Antholine W.E."/>
            <person name="Hosler J.P."/>
        </authorList>
    </citation>
    <scope>NUCLEOTIDE SEQUENCE</scope>
    <source>
        <strain evidence="8">2.4.1</strain>
    </source>
</reference>
<dbReference type="CDD" id="cd06662">
    <property type="entry name" value="SURF1"/>
    <property type="match status" value="1"/>
</dbReference>
<evidence type="ECO:0000256" key="5">
    <source>
        <dbReference type="ARBA" id="ARBA00023136"/>
    </source>
</evidence>
<feature type="compositionally biased region" description="Gly residues" evidence="7">
    <location>
        <begin position="1"/>
        <end position="11"/>
    </location>
</feature>
<name>Q5D1P5_CERSP</name>
<dbReference type="Pfam" id="PF02104">
    <property type="entry name" value="SURF1"/>
    <property type="match status" value="1"/>
</dbReference>
<evidence type="ECO:0000313" key="8">
    <source>
        <dbReference type="EMBL" id="AAX13992.1"/>
    </source>
</evidence>
<accession>Q5D1P5</accession>
<keyword evidence="5 6" id="KW-0472">Membrane</keyword>
<dbReference type="GO" id="GO:0005886">
    <property type="term" value="C:plasma membrane"/>
    <property type="evidence" value="ECO:0007669"/>
    <property type="project" value="UniProtKB-SubCell"/>
</dbReference>
<dbReference type="PANTHER" id="PTHR23427:SF2">
    <property type="entry name" value="SURFEIT LOCUS PROTEIN 1"/>
    <property type="match status" value="1"/>
</dbReference>
<comment type="similarity">
    <text evidence="2 6">Belongs to the SURF1 family.</text>
</comment>
<evidence type="ECO:0000256" key="3">
    <source>
        <dbReference type="ARBA" id="ARBA00022692"/>
    </source>
</evidence>
<feature type="transmembrane region" description="Helical" evidence="6">
    <location>
        <begin position="45"/>
        <end position="64"/>
    </location>
</feature>